<dbReference type="Pfam" id="PF03466">
    <property type="entry name" value="LysR_substrate"/>
    <property type="match status" value="1"/>
</dbReference>
<evidence type="ECO:0000313" key="6">
    <source>
        <dbReference type="EMBL" id="SEK30876.1"/>
    </source>
</evidence>
<dbReference type="InterPro" id="IPR058163">
    <property type="entry name" value="LysR-type_TF_proteobact-type"/>
</dbReference>
<accession>A0A1H7FXU4</accession>
<dbReference type="Pfam" id="PF00126">
    <property type="entry name" value="HTH_1"/>
    <property type="match status" value="1"/>
</dbReference>
<dbReference type="EMBL" id="FOAJ01000001">
    <property type="protein sequence ID" value="SEK30876.1"/>
    <property type="molecule type" value="Genomic_DNA"/>
</dbReference>
<dbReference type="SUPFAM" id="SSF53850">
    <property type="entry name" value="Periplasmic binding protein-like II"/>
    <property type="match status" value="1"/>
</dbReference>
<evidence type="ECO:0000256" key="2">
    <source>
        <dbReference type="ARBA" id="ARBA00023015"/>
    </source>
</evidence>
<comment type="similarity">
    <text evidence="1">Belongs to the LysR transcriptional regulatory family.</text>
</comment>
<organism evidence="6 7">
    <name type="scientific">Paraburkholderia caballeronis</name>
    <dbReference type="NCBI Taxonomy" id="416943"/>
    <lineage>
        <taxon>Bacteria</taxon>
        <taxon>Pseudomonadati</taxon>
        <taxon>Pseudomonadota</taxon>
        <taxon>Betaproteobacteria</taxon>
        <taxon>Burkholderiales</taxon>
        <taxon>Burkholderiaceae</taxon>
        <taxon>Paraburkholderia</taxon>
    </lineage>
</organism>
<reference evidence="7" key="1">
    <citation type="submission" date="2016-10" db="EMBL/GenBank/DDBJ databases">
        <authorList>
            <person name="Varghese N."/>
            <person name="Submissions S."/>
        </authorList>
    </citation>
    <scope>NUCLEOTIDE SEQUENCE [LARGE SCALE GENOMIC DNA]</scope>
    <source>
        <strain evidence="7">LMG 26416</strain>
    </source>
</reference>
<evidence type="ECO:0000256" key="3">
    <source>
        <dbReference type="ARBA" id="ARBA00023125"/>
    </source>
</evidence>
<gene>
    <name evidence="6" type="ORF">SAMN05192542_101523</name>
</gene>
<dbReference type="InterPro" id="IPR036388">
    <property type="entry name" value="WH-like_DNA-bd_sf"/>
</dbReference>
<dbReference type="InterPro" id="IPR005119">
    <property type="entry name" value="LysR_subst-bd"/>
</dbReference>
<dbReference type="Proteomes" id="UP000199120">
    <property type="component" value="Unassembled WGS sequence"/>
</dbReference>
<dbReference type="RefSeq" id="WP_090552038.1">
    <property type="nucleotide sequence ID" value="NZ_FNSR01000003.1"/>
</dbReference>
<dbReference type="PANTHER" id="PTHR30537:SF5">
    <property type="entry name" value="HTH-TYPE TRANSCRIPTIONAL ACTIVATOR TTDR-RELATED"/>
    <property type="match status" value="1"/>
</dbReference>
<evidence type="ECO:0000313" key="7">
    <source>
        <dbReference type="Proteomes" id="UP000199120"/>
    </source>
</evidence>
<proteinExistence type="inferred from homology"/>
<sequence>MDYLQSLRMFVKVAELRSFAGAADQFDVSSAAVTRNVASLEDRFAARLLQRTTRSVTLTDAGRLLFERVRPLVDEIDEVEGALQATSRVPAGPLRIAVQGSLGAGCVAKLLGDYRARYPSVAPQLTFTHGPVDLVEHRFDVAVFGDDYQHSGSVVVRRVVRWPQHVVASPSYAASLRAADGKGRAGQPAAPTLLTYDDPSPGALDAAVRQWLDEQWPAASRIRVNNSDVLRQLALEGMGAALVPDYLVASDLANGALLRVPTAFEPPDTGLSIAYLTRRNLAATVRTFVDFVVEAFEREPAATRAPFGRARLAAIAADEGGQAAA</sequence>
<keyword evidence="2" id="KW-0805">Transcription regulation</keyword>
<dbReference type="InterPro" id="IPR036390">
    <property type="entry name" value="WH_DNA-bd_sf"/>
</dbReference>
<feature type="domain" description="HTH lysR-type" evidence="5">
    <location>
        <begin position="1"/>
        <end position="59"/>
    </location>
</feature>
<evidence type="ECO:0000256" key="1">
    <source>
        <dbReference type="ARBA" id="ARBA00009437"/>
    </source>
</evidence>
<evidence type="ECO:0000256" key="4">
    <source>
        <dbReference type="ARBA" id="ARBA00023163"/>
    </source>
</evidence>
<name>A0A1H7FXU4_9BURK</name>
<dbReference type="PROSITE" id="PS50931">
    <property type="entry name" value="HTH_LYSR"/>
    <property type="match status" value="1"/>
</dbReference>
<dbReference type="CDD" id="cd08422">
    <property type="entry name" value="PBP2_CrgA_like"/>
    <property type="match status" value="1"/>
</dbReference>
<dbReference type="GO" id="GO:0003700">
    <property type="term" value="F:DNA-binding transcription factor activity"/>
    <property type="evidence" value="ECO:0007669"/>
    <property type="project" value="InterPro"/>
</dbReference>
<dbReference type="FunFam" id="1.10.10.10:FF:000001">
    <property type="entry name" value="LysR family transcriptional regulator"/>
    <property type="match status" value="1"/>
</dbReference>
<dbReference type="PANTHER" id="PTHR30537">
    <property type="entry name" value="HTH-TYPE TRANSCRIPTIONAL REGULATOR"/>
    <property type="match status" value="1"/>
</dbReference>
<keyword evidence="3 6" id="KW-0238">DNA-binding</keyword>
<evidence type="ECO:0000259" key="5">
    <source>
        <dbReference type="PROSITE" id="PS50931"/>
    </source>
</evidence>
<keyword evidence="7" id="KW-1185">Reference proteome</keyword>
<dbReference type="STRING" id="416943.SAMN05445871_5720"/>
<keyword evidence="4" id="KW-0804">Transcription</keyword>
<dbReference type="Gene3D" id="1.10.10.10">
    <property type="entry name" value="Winged helix-like DNA-binding domain superfamily/Winged helix DNA-binding domain"/>
    <property type="match status" value="1"/>
</dbReference>
<dbReference type="SUPFAM" id="SSF46785">
    <property type="entry name" value="Winged helix' DNA-binding domain"/>
    <property type="match status" value="1"/>
</dbReference>
<dbReference type="AlphaFoldDB" id="A0A1H7FXU4"/>
<dbReference type="Gene3D" id="3.40.190.290">
    <property type="match status" value="1"/>
</dbReference>
<dbReference type="OrthoDB" id="9031166at2"/>
<dbReference type="GO" id="GO:0003677">
    <property type="term" value="F:DNA binding"/>
    <property type="evidence" value="ECO:0007669"/>
    <property type="project" value="UniProtKB-KW"/>
</dbReference>
<protein>
    <submittedName>
        <fullName evidence="6">DNA-binding transcriptional regulator, LysR family</fullName>
    </submittedName>
</protein>
<dbReference type="InterPro" id="IPR000847">
    <property type="entry name" value="LysR_HTH_N"/>
</dbReference>